<feature type="compositionally biased region" description="Basic and acidic residues" evidence="1">
    <location>
        <begin position="350"/>
        <end position="361"/>
    </location>
</feature>
<feature type="compositionally biased region" description="Basic and acidic residues" evidence="1">
    <location>
        <begin position="294"/>
        <end position="304"/>
    </location>
</feature>
<feature type="compositionally biased region" description="Polar residues" evidence="1">
    <location>
        <begin position="673"/>
        <end position="702"/>
    </location>
</feature>
<feature type="compositionally biased region" description="Polar residues" evidence="1">
    <location>
        <begin position="750"/>
        <end position="770"/>
    </location>
</feature>
<feature type="compositionally biased region" description="Polar residues" evidence="1">
    <location>
        <begin position="401"/>
        <end position="411"/>
    </location>
</feature>
<feature type="region of interest" description="Disordered" evidence="1">
    <location>
        <begin position="553"/>
        <end position="585"/>
    </location>
</feature>
<reference evidence="3" key="1">
    <citation type="journal article" date="2023" name="PhytoFront">
        <title>Draft Genome Resources of Seven Strains of Tilletia horrida, Causal Agent of Kernel Smut of Rice.</title>
        <authorList>
            <person name="Khanal S."/>
            <person name="Antony Babu S."/>
            <person name="Zhou X.G."/>
        </authorList>
    </citation>
    <scope>NUCLEOTIDE SEQUENCE</scope>
    <source>
        <strain evidence="3">TX6</strain>
    </source>
</reference>
<protein>
    <submittedName>
        <fullName evidence="3">Uncharacterized protein</fullName>
    </submittedName>
</protein>
<dbReference type="EMBL" id="JAPDMZ010000143">
    <property type="protein sequence ID" value="KAK0548144.1"/>
    <property type="molecule type" value="Genomic_DNA"/>
</dbReference>
<evidence type="ECO:0000313" key="4">
    <source>
        <dbReference type="Proteomes" id="UP001176517"/>
    </source>
</evidence>
<organism evidence="3 4">
    <name type="scientific">Tilletia horrida</name>
    <dbReference type="NCBI Taxonomy" id="155126"/>
    <lineage>
        <taxon>Eukaryota</taxon>
        <taxon>Fungi</taxon>
        <taxon>Dikarya</taxon>
        <taxon>Basidiomycota</taxon>
        <taxon>Ustilaginomycotina</taxon>
        <taxon>Exobasidiomycetes</taxon>
        <taxon>Tilletiales</taxon>
        <taxon>Tilletiaceae</taxon>
        <taxon>Tilletia</taxon>
    </lineage>
</organism>
<accession>A0AAN6GSD1</accession>
<evidence type="ECO:0000313" key="3">
    <source>
        <dbReference type="EMBL" id="KAK0548144.1"/>
    </source>
</evidence>
<sequence>MNSVQHMLQRRAPVDFNATHDHPVFAKLNASAMAVLQADADKLASPVQVDGFSVSILVAIFAIYMLSLLSMGFLKMACKSRYLALPYRTQRQCGGFLASALVMCVPQPFFTYALSAAKWDINAWQIRGVRIGAIIVCAFSLFDLIHRERNSVLLLVQRTIGLGAISFQVYMLNKTQDPSFILTLSGLLFMTTTEAPAYLGLLLYKLRFGAKITKFVLRLAAPQTIFVKAVGSAIGVYVWTKYQRQNSTNLGRANSVVYLASLIGLFTCQVLVVIPLHKLAGEIDERYEKKGPLQLSKDVDESDPKKRKGRNRRNSKGVDQDGHLTTSNGGLKRYKNDRMSTFNMNNLGRDSLEMDEKRMSDDLESSYKSVTPSSARNEQGGGSQWAPSNIRDRLRSLSPLGRQSPSFSRSVKSGKRDSYGNKAFASSSQYQTSTSKGDGAYGSEARNVPVLNFNGAPEGAYFSSTPASSSGRASTDQYASPPTTRKVLDDAHQGSANLSVRQEDFQPQIIVSAASSTDHGRESDCGSTLNDHSYSTQLAMNAAQHDENWRKYSPATKTTSSTPSTPTAAATTTSATSGTASRQPVQRVTGFAPHQYSASSSLSQVDETSRYALGIVQEYLEPESPAASVHENQGYTSAQTTPTIQQQRQEAQRQQAAKQQQAGYNAYGELDSRNNNGTGGLYTQNNSSSTGFQPSYSVSRNASRPRLPQLNNAAHPPSASLNRSQQSFQSSDVYGGGGSSQGGEAFPAYGSNTSVYQSARAESSSPRQYETGTPSSYYSTGRSRTTSGTEAPPFLTDLG</sequence>
<feature type="transmembrane region" description="Helical" evidence="2">
    <location>
        <begin position="152"/>
        <end position="173"/>
    </location>
</feature>
<name>A0AAN6GSD1_9BASI</name>
<feature type="compositionally biased region" description="Polar residues" evidence="1">
    <location>
        <begin position="339"/>
        <end position="348"/>
    </location>
</feature>
<feature type="compositionally biased region" description="Polar residues" evidence="1">
    <location>
        <begin position="366"/>
        <end position="377"/>
    </location>
</feature>
<feature type="region of interest" description="Disordered" evidence="1">
    <location>
        <begin position="294"/>
        <end position="441"/>
    </location>
</feature>
<keyword evidence="2" id="KW-1133">Transmembrane helix</keyword>
<comment type="caution">
    <text evidence="3">The sequence shown here is derived from an EMBL/GenBank/DDBJ whole genome shotgun (WGS) entry which is preliminary data.</text>
</comment>
<feature type="compositionally biased region" description="Polar residues" evidence="1">
    <location>
        <begin position="424"/>
        <end position="436"/>
    </location>
</feature>
<keyword evidence="2" id="KW-0812">Transmembrane</keyword>
<dbReference type="Proteomes" id="UP001176517">
    <property type="component" value="Unassembled WGS sequence"/>
</dbReference>
<feature type="compositionally biased region" description="Low complexity" evidence="1">
    <location>
        <begin position="771"/>
        <end position="789"/>
    </location>
</feature>
<feature type="transmembrane region" description="Helical" evidence="2">
    <location>
        <begin position="52"/>
        <end position="74"/>
    </location>
</feature>
<feature type="compositionally biased region" description="Low complexity" evidence="1">
    <location>
        <begin position="645"/>
        <end position="662"/>
    </location>
</feature>
<feature type="transmembrane region" description="Helical" evidence="2">
    <location>
        <begin position="126"/>
        <end position="145"/>
    </location>
</feature>
<feature type="transmembrane region" description="Helical" evidence="2">
    <location>
        <begin position="257"/>
        <end position="276"/>
    </location>
</feature>
<feature type="transmembrane region" description="Helical" evidence="2">
    <location>
        <begin position="95"/>
        <end position="114"/>
    </location>
</feature>
<feature type="compositionally biased region" description="Low complexity" evidence="1">
    <location>
        <begin position="553"/>
        <end position="581"/>
    </location>
</feature>
<keyword evidence="2" id="KW-0472">Membrane</keyword>
<feature type="region of interest" description="Disordered" evidence="1">
    <location>
        <begin position="636"/>
        <end position="799"/>
    </location>
</feature>
<feature type="compositionally biased region" description="Low complexity" evidence="1">
    <location>
        <begin position="463"/>
        <end position="475"/>
    </location>
</feature>
<evidence type="ECO:0000256" key="2">
    <source>
        <dbReference type="SAM" id="Phobius"/>
    </source>
</evidence>
<keyword evidence="4" id="KW-1185">Reference proteome</keyword>
<proteinExistence type="predicted"/>
<feature type="region of interest" description="Disordered" evidence="1">
    <location>
        <begin position="462"/>
        <end position="488"/>
    </location>
</feature>
<dbReference type="AlphaFoldDB" id="A0AAN6GSD1"/>
<feature type="region of interest" description="Disordered" evidence="1">
    <location>
        <begin position="513"/>
        <end position="532"/>
    </location>
</feature>
<gene>
    <name evidence="3" type="ORF">OC846_004605</name>
</gene>
<evidence type="ECO:0000256" key="1">
    <source>
        <dbReference type="SAM" id="MobiDB-lite"/>
    </source>
</evidence>
<feature type="transmembrane region" description="Helical" evidence="2">
    <location>
        <begin position="179"/>
        <end position="203"/>
    </location>
</feature>
<feature type="compositionally biased region" description="Basic residues" evidence="1">
    <location>
        <begin position="305"/>
        <end position="315"/>
    </location>
</feature>
<feature type="compositionally biased region" description="Polar residues" evidence="1">
    <location>
        <begin position="719"/>
        <end position="732"/>
    </location>
</feature>